<reference evidence="2" key="1">
    <citation type="journal article" date="2022" name="Mol. Ecol. Resour.">
        <title>The genomes of chicory, endive, great burdock and yacon provide insights into Asteraceae palaeo-polyploidization history and plant inulin production.</title>
        <authorList>
            <person name="Fan W."/>
            <person name="Wang S."/>
            <person name="Wang H."/>
            <person name="Wang A."/>
            <person name="Jiang F."/>
            <person name="Liu H."/>
            <person name="Zhao H."/>
            <person name="Xu D."/>
            <person name="Zhang Y."/>
        </authorList>
    </citation>
    <scope>NUCLEOTIDE SEQUENCE [LARGE SCALE GENOMIC DNA]</scope>
    <source>
        <strain evidence="2">cv. Yunnan</strain>
    </source>
</reference>
<gene>
    <name evidence="1" type="ORF">L1987_69960</name>
</gene>
<evidence type="ECO:0000313" key="2">
    <source>
        <dbReference type="Proteomes" id="UP001056120"/>
    </source>
</evidence>
<proteinExistence type="predicted"/>
<name>A0ACB9B642_9ASTR</name>
<dbReference type="Proteomes" id="UP001056120">
    <property type="component" value="Linkage Group LG23"/>
</dbReference>
<organism evidence="1 2">
    <name type="scientific">Smallanthus sonchifolius</name>
    <dbReference type="NCBI Taxonomy" id="185202"/>
    <lineage>
        <taxon>Eukaryota</taxon>
        <taxon>Viridiplantae</taxon>
        <taxon>Streptophyta</taxon>
        <taxon>Embryophyta</taxon>
        <taxon>Tracheophyta</taxon>
        <taxon>Spermatophyta</taxon>
        <taxon>Magnoliopsida</taxon>
        <taxon>eudicotyledons</taxon>
        <taxon>Gunneridae</taxon>
        <taxon>Pentapetalae</taxon>
        <taxon>asterids</taxon>
        <taxon>campanulids</taxon>
        <taxon>Asterales</taxon>
        <taxon>Asteraceae</taxon>
        <taxon>Asteroideae</taxon>
        <taxon>Heliantheae alliance</taxon>
        <taxon>Millerieae</taxon>
        <taxon>Smallanthus</taxon>
    </lineage>
</organism>
<keyword evidence="2" id="KW-1185">Reference proteome</keyword>
<reference evidence="1 2" key="2">
    <citation type="journal article" date="2022" name="Mol. Ecol. Resour.">
        <title>The genomes of chicory, endive, great burdock and yacon provide insights into Asteraceae paleo-polyploidization history and plant inulin production.</title>
        <authorList>
            <person name="Fan W."/>
            <person name="Wang S."/>
            <person name="Wang H."/>
            <person name="Wang A."/>
            <person name="Jiang F."/>
            <person name="Liu H."/>
            <person name="Zhao H."/>
            <person name="Xu D."/>
            <person name="Zhang Y."/>
        </authorList>
    </citation>
    <scope>NUCLEOTIDE SEQUENCE [LARGE SCALE GENOMIC DNA]</scope>
    <source>
        <strain evidence="2">cv. Yunnan</strain>
        <tissue evidence="1">Leaves</tissue>
    </source>
</reference>
<accession>A0ACB9B642</accession>
<sequence length="84" mass="9181">MATDASVLGDSGELTMETDNDDGDGDDDDDMEMDDAEAKGSEFKDKIMGVLKQGKFEDKRSSKLAQADFMHLLSLFNQAGIHFS</sequence>
<evidence type="ECO:0000313" key="1">
    <source>
        <dbReference type="EMBL" id="KAI3717989.1"/>
    </source>
</evidence>
<dbReference type="EMBL" id="CM042040">
    <property type="protein sequence ID" value="KAI3717989.1"/>
    <property type="molecule type" value="Genomic_DNA"/>
</dbReference>
<comment type="caution">
    <text evidence="1">The sequence shown here is derived from an EMBL/GenBank/DDBJ whole genome shotgun (WGS) entry which is preliminary data.</text>
</comment>
<protein>
    <submittedName>
        <fullName evidence="1">Uncharacterized protein</fullName>
    </submittedName>
</protein>